<sequence length="160" mass="17545">MKEIIADSGPLIIFARSNLLEVLQQIVESVLIPTTVFEECVRESNKPGAKTIHAAKSNCLLHVVPDASGDALQSDFLDRGEIAVLQLALERALPVLMDERQGRKEARRLGIPVIGSAGILLKAKSFSLIGKVKPILDQWKDFGYYYAPELIHGILEKAGE</sequence>
<gene>
    <name evidence="1" type="ORF">BECKMB1821G_GA0114241_10266</name>
    <name evidence="3" type="ORF">BECKMB1821H_GA0114242_10246</name>
    <name evidence="2" type="ORF">BECKMB1821I_GA0114274_10207</name>
</gene>
<dbReference type="PANTHER" id="PTHR39550:SF1">
    <property type="entry name" value="SLL0658 PROTEIN"/>
    <property type="match status" value="1"/>
</dbReference>
<dbReference type="EMBL" id="CAADFQ010000020">
    <property type="protein sequence ID" value="VFK31028.1"/>
    <property type="molecule type" value="Genomic_DNA"/>
</dbReference>
<dbReference type="EMBL" id="CAADGH010000024">
    <property type="protein sequence ID" value="VFK75489.1"/>
    <property type="molecule type" value="Genomic_DNA"/>
</dbReference>
<dbReference type="EMBL" id="CAADFO010000026">
    <property type="protein sequence ID" value="VFK27199.1"/>
    <property type="molecule type" value="Genomic_DNA"/>
</dbReference>
<organism evidence="3">
    <name type="scientific">Candidatus Kentrum sp. MB</name>
    <dbReference type="NCBI Taxonomy" id="2138164"/>
    <lineage>
        <taxon>Bacteria</taxon>
        <taxon>Pseudomonadati</taxon>
        <taxon>Pseudomonadota</taxon>
        <taxon>Gammaproteobacteria</taxon>
        <taxon>Candidatus Kentrum</taxon>
    </lineage>
</organism>
<evidence type="ECO:0008006" key="4">
    <source>
        <dbReference type="Google" id="ProtNLM"/>
    </source>
</evidence>
<evidence type="ECO:0000313" key="3">
    <source>
        <dbReference type="EMBL" id="VFK75489.1"/>
    </source>
</evidence>
<dbReference type="AlphaFoldDB" id="A0A451BB39"/>
<dbReference type="InterPro" id="IPR021799">
    <property type="entry name" value="PIN-like_prokaryotic"/>
</dbReference>
<protein>
    <recommendedName>
        <fullName evidence="4">Nucleic acid-binding protein, contains PIN domain</fullName>
    </recommendedName>
</protein>
<accession>A0A451BB39</accession>
<reference evidence="3" key="1">
    <citation type="submission" date="2019-02" db="EMBL/GenBank/DDBJ databases">
        <authorList>
            <person name="Gruber-Vodicka R. H."/>
            <person name="Seah K. B. B."/>
        </authorList>
    </citation>
    <scope>NUCLEOTIDE SEQUENCE</scope>
    <source>
        <strain evidence="1">BECK_BZ197</strain>
        <strain evidence="3">BECK_BZ198</strain>
        <strain evidence="2">BECK_BZ199</strain>
    </source>
</reference>
<evidence type="ECO:0000313" key="1">
    <source>
        <dbReference type="EMBL" id="VFK27199.1"/>
    </source>
</evidence>
<dbReference type="Pfam" id="PF11848">
    <property type="entry name" value="DUF3368"/>
    <property type="match status" value="1"/>
</dbReference>
<proteinExistence type="predicted"/>
<dbReference type="PANTHER" id="PTHR39550">
    <property type="entry name" value="SLL0658 PROTEIN"/>
    <property type="match status" value="1"/>
</dbReference>
<evidence type="ECO:0000313" key="2">
    <source>
        <dbReference type="EMBL" id="VFK31028.1"/>
    </source>
</evidence>
<name>A0A451BB39_9GAMM</name>